<feature type="region of interest" description="Disordered" evidence="1">
    <location>
        <begin position="677"/>
        <end position="731"/>
    </location>
</feature>
<feature type="compositionally biased region" description="Basic residues" evidence="1">
    <location>
        <begin position="231"/>
        <end position="243"/>
    </location>
</feature>
<dbReference type="EMBL" id="JAAAJB010000229">
    <property type="protein sequence ID" value="KAG0261031.1"/>
    <property type="molecule type" value="Genomic_DNA"/>
</dbReference>
<reference evidence="2" key="1">
    <citation type="journal article" date="2020" name="Fungal Divers.">
        <title>Resolving the Mortierellaceae phylogeny through synthesis of multi-gene phylogenetics and phylogenomics.</title>
        <authorList>
            <person name="Vandepol N."/>
            <person name="Liber J."/>
            <person name="Desiro A."/>
            <person name="Na H."/>
            <person name="Kennedy M."/>
            <person name="Barry K."/>
            <person name="Grigoriev I.V."/>
            <person name="Miller A.N."/>
            <person name="O'Donnell K."/>
            <person name="Stajich J.E."/>
            <person name="Bonito G."/>
        </authorList>
    </citation>
    <scope>NUCLEOTIDE SEQUENCE</scope>
    <source>
        <strain evidence="2">BC1065</strain>
    </source>
</reference>
<organism evidence="2 3">
    <name type="scientific">Actinomortierella ambigua</name>
    <dbReference type="NCBI Taxonomy" id="1343610"/>
    <lineage>
        <taxon>Eukaryota</taxon>
        <taxon>Fungi</taxon>
        <taxon>Fungi incertae sedis</taxon>
        <taxon>Mucoromycota</taxon>
        <taxon>Mortierellomycotina</taxon>
        <taxon>Mortierellomycetes</taxon>
        <taxon>Mortierellales</taxon>
        <taxon>Mortierellaceae</taxon>
        <taxon>Actinomortierella</taxon>
    </lineage>
</organism>
<feature type="compositionally biased region" description="Low complexity" evidence="1">
    <location>
        <begin position="145"/>
        <end position="172"/>
    </location>
</feature>
<feature type="region of interest" description="Disordered" evidence="1">
    <location>
        <begin position="347"/>
        <end position="436"/>
    </location>
</feature>
<feature type="compositionally biased region" description="Basic and acidic residues" evidence="1">
    <location>
        <begin position="175"/>
        <end position="185"/>
    </location>
</feature>
<sequence>MYSTTIDAIADTLDTTIEQLCALKLQQRQDQQPVVEPPTPSSFSEGYPIHSPTHTSANPALAALLLRSGGDNSTSFDYGTLVGYDLDTTALLSLFPVPPRESTVLEEHGASCCPFPSSSSPLTSLHLSSLTSSSLSHSSDRDSTDSLLSTISSGSTASMSSVSTSCTAVSLSESDDGHDPTDDPHFCSPCSSESAVNKSVPSCNDGSKPAAAASEIEIKSTGGGNNLVKKSSSKRRRQKLSMKRHWEVPQQACVIPPIFDKRYFEDDRAEIPKSIKAMEEERVRARQEEEEETKKRRQLQLQQSMQQQQQQQQANDAATAGMARSGKDGSRRMKSILGSQQHTIVTHQTLASHRRPLSPSKSSGNSPTFPTRRSRRHLFQDDHHPLGRSGSPASSPTDSVASTTTISTTNTIKDSSASSLSSSPISPQPQSWESQERVFNNISSRVSAMEASMRAATRVLEQRAQWLERMDKPVCQGDDSDDEVDGVEVRGSIAPRRPGLPARSKTSPCLAGVEPAVLAPIPAIPSIGTPQNRLMVIEPPVRTSSMRTYKSVQSANSKDKPYPSTIPSWARRFEADEHQHATNNHHHNNNNLDDYGRFGLSNGDDEVLTRGDDEAAKRKRRWRRNTEDRHAEWMETIKAGRFGQDDPRGWGNRFQRLKQHFQTVTGRPMTPEAHWAAADDTTTTTSTTTTATSAATKSTKSTNPTTTLHHEEVQSYSKSDNEGSGGNISSLRLMGSRRIPKGSNPRHWFPNHSLRIAKDPSRADLPHLSKLW</sequence>
<feature type="compositionally biased region" description="Polar residues" evidence="1">
    <location>
        <begin position="359"/>
        <end position="371"/>
    </location>
</feature>
<feature type="compositionally biased region" description="Low complexity" evidence="1">
    <location>
        <begin position="677"/>
        <end position="707"/>
    </location>
</feature>
<name>A0A9P6Q5C5_9FUNG</name>
<dbReference type="OrthoDB" id="10486060at2759"/>
<dbReference type="AlphaFoldDB" id="A0A9P6Q5C5"/>
<feature type="region of interest" description="Disordered" evidence="1">
    <location>
        <begin position="221"/>
        <end position="244"/>
    </location>
</feature>
<feature type="region of interest" description="Disordered" evidence="1">
    <location>
        <begin position="133"/>
        <end position="191"/>
    </location>
</feature>
<feature type="compositionally biased region" description="Low complexity" evidence="1">
    <location>
        <begin position="299"/>
        <end position="313"/>
    </location>
</feature>
<feature type="region of interest" description="Disordered" evidence="1">
    <location>
        <begin position="604"/>
        <end position="626"/>
    </location>
</feature>
<comment type="caution">
    <text evidence="2">The sequence shown here is derived from an EMBL/GenBank/DDBJ whole genome shotgun (WGS) entry which is preliminary data.</text>
</comment>
<feature type="compositionally biased region" description="Basic and acidic residues" evidence="1">
    <location>
        <begin position="607"/>
        <end position="616"/>
    </location>
</feature>
<keyword evidence="3" id="KW-1185">Reference proteome</keyword>
<proteinExistence type="predicted"/>
<accession>A0A9P6Q5C5</accession>
<gene>
    <name evidence="2" type="ORF">DFQ27_003173</name>
</gene>
<evidence type="ECO:0000313" key="3">
    <source>
        <dbReference type="Proteomes" id="UP000807716"/>
    </source>
</evidence>
<protein>
    <submittedName>
        <fullName evidence="2">Uncharacterized protein</fullName>
    </submittedName>
</protein>
<dbReference type="Proteomes" id="UP000807716">
    <property type="component" value="Unassembled WGS sequence"/>
</dbReference>
<feature type="compositionally biased region" description="Low complexity" evidence="1">
    <location>
        <begin position="397"/>
        <end position="433"/>
    </location>
</feature>
<evidence type="ECO:0000256" key="1">
    <source>
        <dbReference type="SAM" id="MobiDB-lite"/>
    </source>
</evidence>
<evidence type="ECO:0000313" key="2">
    <source>
        <dbReference type="EMBL" id="KAG0261031.1"/>
    </source>
</evidence>
<feature type="region of interest" description="Disordered" evidence="1">
    <location>
        <begin position="282"/>
        <end position="331"/>
    </location>
</feature>